<dbReference type="InterPro" id="IPR019538">
    <property type="entry name" value="PSMD5"/>
</dbReference>
<keyword evidence="4" id="KW-1185">Reference proteome</keyword>
<dbReference type="Proteomes" id="UP000078561">
    <property type="component" value="Unassembled WGS sequence"/>
</dbReference>
<proteinExistence type="predicted"/>
<dbReference type="Pfam" id="PF10508">
    <property type="entry name" value="Proteasom_PSMB"/>
    <property type="match status" value="1"/>
</dbReference>
<dbReference type="Pfam" id="PF00069">
    <property type="entry name" value="Pkinase"/>
    <property type="match status" value="1"/>
</dbReference>
<protein>
    <recommendedName>
        <fullName evidence="2">Protein kinase domain-containing protein</fullName>
    </recommendedName>
</protein>
<dbReference type="SMART" id="SM00220">
    <property type="entry name" value="S_TKc"/>
    <property type="match status" value="1"/>
</dbReference>
<feature type="region of interest" description="Disordered" evidence="1">
    <location>
        <begin position="907"/>
        <end position="926"/>
    </location>
</feature>
<gene>
    <name evidence="3" type="primary">ABSGL_01814.1 scaffold 2319</name>
</gene>
<evidence type="ECO:0000259" key="2">
    <source>
        <dbReference type="PROSITE" id="PS50011"/>
    </source>
</evidence>
<dbReference type="InterPro" id="IPR000719">
    <property type="entry name" value="Prot_kinase_dom"/>
</dbReference>
<evidence type="ECO:0000313" key="4">
    <source>
        <dbReference type="Proteomes" id="UP000078561"/>
    </source>
</evidence>
<feature type="domain" description="Protein kinase" evidence="2">
    <location>
        <begin position="985"/>
        <end position="1319"/>
    </location>
</feature>
<dbReference type="GO" id="GO:0004672">
    <property type="term" value="F:protein kinase activity"/>
    <property type="evidence" value="ECO:0007669"/>
    <property type="project" value="InterPro"/>
</dbReference>
<dbReference type="OrthoDB" id="10250600at2759"/>
<sequence length="1328" mass="147925">MLKNVALCCAFAIYLIYVLYLYTTEPIQSSEWSCHGDSERSLVCEFTHFCVDQSNGPFIISSSKNVPPPQVNLINSNEEGDMWFTPKVIDSQHYRGKYNKDGDILFVYGLYSPFHFSHYMYNGLIPLYSTIRQYTASAQKTWLLRAKTFWSEHTALDMSIWSSSSLHDIVLDKQDLLTKDQHLPPYSVPMCFKKAIVGTGNRCSLWYCEQDIPHGDYLAFRDGIFALPLTSSDPCLHSTLTYHRPGALTGKTIGVLNRQKSRHITNVPELIQAIFQHLPDVHEIRVISFDEGCNIRSTAHLVGDLDVLIAPFGNGLGAGLFMRKPNPIVIALDARYYSESWFYWPMTSIGVRLYSFQCDRSACQEYDWDLVKKLAPDAGAADALAVMTEPTPAGIDWSVYGMYQKEVNSLTPEQAQQILSLLPLSQLYGVLSTSSENDDAESNQLTTAMCHLINKLLGPFPYSVVSQGENRIYLEQGLQHFSPVIRYLSLSQVEKSLASTTESVAMVDSDILPMVVTTIAFQDTRTACKAADILQKVTLSDAGCAHFFQSNAIQLLQAIMQVNATYSFRVYDLIMKIAGYSDQAFGLCESSGILTQLLEELNTDDLLIRMNAIELLNEVAATGSGYQFLIRAQLMDKLVTALDIDDNQDIAIVLTKCAIIKFLGNLGANEDVDFLSIQEHYHVLERMEKCLDCGNKEIQTVALASIGLIGCHLNGLRALQSTSILEPLYQMSRTTSGDMKVVVLQSLSKLVGVSDSEQPTEEVEQRTLSVYQSIPGSENGNGIKNLMNIVKQPVENLRIAAFALLESIASHRWGRQEIAQCFEFLGYLLDRANEYTEAGQVWKYAVVKKLVDGNTDAESILGRHYPLLTRYARQGPYYQPSQSLVYTDTHMANQCIFPPSPYSFALDEKTDSQGNGKPDGLFSSSIDSSSSSLSSYSSNHYNESCGNHDYSSASPSYNTSSFLQRIKFNSRYNRPSSLLELRYGQFQSGIIGKGAYAMVRLVKSKNNHHHHHHSNSVKRIHADSDSTPTATTYAVKIFKKVKRTENHGKYMKRLISEYCIASSMHHPNIIKTLDLVTDVSNRYCIVMEYCSGGDLYHAIKKNKVTSAKTKSYFKQLLLGLDYLHSLGVAHRDVKPENLLLSGDGNILKLTDFGVADVFCETWQRHSRLSDGFCGSLAFIAPEIFAKHGDSGKSTMLSSHLSQASSSLSPSSSTSSSASSSSSLIVRSRTKGSSGYQASKVDVWSAAIVYCCMCFKGTIFTTAQSSDPYYRAYLNTYYSRSFAPFAPLENTEMGSILYHMLDPDPDRRISTSQLLSLPYLQSINPALAC</sequence>
<dbReference type="PANTHER" id="PTHR13554">
    <property type="entry name" value="26S PROTEASOME NON-ATPASE REGULATORY SUBUNIT 5-RELATED"/>
    <property type="match status" value="1"/>
</dbReference>
<dbReference type="PANTHER" id="PTHR13554:SF10">
    <property type="entry name" value="26S PROTEASOME NON-ATPASE REGULATORY SUBUNIT 5"/>
    <property type="match status" value="1"/>
</dbReference>
<dbReference type="InterPro" id="IPR016024">
    <property type="entry name" value="ARM-type_fold"/>
</dbReference>
<reference evidence="3" key="1">
    <citation type="submission" date="2016-04" db="EMBL/GenBank/DDBJ databases">
        <authorList>
            <person name="Evans L.H."/>
            <person name="Alamgir A."/>
            <person name="Owens N."/>
            <person name="Weber N.D."/>
            <person name="Virtaneva K."/>
            <person name="Barbian K."/>
            <person name="Babar A."/>
            <person name="Rosenke K."/>
        </authorList>
    </citation>
    <scope>NUCLEOTIDE SEQUENCE [LARGE SCALE GENOMIC DNA]</scope>
    <source>
        <strain evidence="3">CBS 101.48</strain>
    </source>
</reference>
<dbReference type="InParanoid" id="A0A168LAR8"/>
<accession>A0A168LAR8</accession>
<dbReference type="GO" id="GO:0043248">
    <property type="term" value="P:proteasome assembly"/>
    <property type="evidence" value="ECO:0007669"/>
    <property type="project" value="InterPro"/>
</dbReference>
<dbReference type="SUPFAM" id="SSF56112">
    <property type="entry name" value="Protein kinase-like (PK-like)"/>
    <property type="match status" value="1"/>
</dbReference>
<dbReference type="InterPro" id="IPR011009">
    <property type="entry name" value="Kinase-like_dom_sf"/>
</dbReference>
<dbReference type="Gene3D" id="1.25.10.10">
    <property type="entry name" value="Leucine-rich Repeat Variant"/>
    <property type="match status" value="1"/>
</dbReference>
<dbReference type="EMBL" id="LT551016">
    <property type="protein sequence ID" value="SAL96411.1"/>
    <property type="molecule type" value="Genomic_DNA"/>
</dbReference>
<dbReference type="Gene3D" id="1.10.510.10">
    <property type="entry name" value="Transferase(Phosphotransferase) domain 1"/>
    <property type="match status" value="2"/>
</dbReference>
<name>A0A168LAR8_ABSGL</name>
<dbReference type="SUPFAM" id="SSF48371">
    <property type="entry name" value="ARM repeat"/>
    <property type="match status" value="1"/>
</dbReference>
<dbReference type="GO" id="GO:0005829">
    <property type="term" value="C:cytosol"/>
    <property type="evidence" value="ECO:0007669"/>
    <property type="project" value="TreeGrafter"/>
</dbReference>
<dbReference type="STRING" id="4829.A0A168LAR8"/>
<dbReference type="InterPro" id="IPR011989">
    <property type="entry name" value="ARM-like"/>
</dbReference>
<dbReference type="PROSITE" id="PS50011">
    <property type="entry name" value="PROTEIN_KINASE_DOM"/>
    <property type="match status" value="1"/>
</dbReference>
<dbReference type="InterPro" id="IPR008271">
    <property type="entry name" value="Ser/Thr_kinase_AS"/>
</dbReference>
<evidence type="ECO:0000313" key="3">
    <source>
        <dbReference type="EMBL" id="SAL96411.1"/>
    </source>
</evidence>
<dbReference type="GO" id="GO:0005524">
    <property type="term" value="F:ATP binding"/>
    <property type="evidence" value="ECO:0007669"/>
    <property type="project" value="InterPro"/>
</dbReference>
<evidence type="ECO:0000256" key="1">
    <source>
        <dbReference type="SAM" id="MobiDB-lite"/>
    </source>
</evidence>
<organism evidence="3">
    <name type="scientific">Absidia glauca</name>
    <name type="common">Pin mould</name>
    <dbReference type="NCBI Taxonomy" id="4829"/>
    <lineage>
        <taxon>Eukaryota</taxon>
        <taxon>Fungi</taxon>
        <taxon>Fungi incertae sedis</taxon>
        <taxon>Mucoromycota</taxon>
        <taxon>Mucoromycotina</taxon>
        <taxon>Mucoromycetes</taxon>
        <taxon>Mucorales</taxon>
        <taxon>Cunninghamellaceae</taxon>
        <taxon>Absidia</taxon>
    </lineage>
</organism>
<dbReference type="PROSITE" id="PS00108">
    <property type="entry name" value="PROTEIN_KINASE_ST"/>
    <property type="match status" value="1"/>
</dbReference>